<evidence type="ECO:0000256" key="7">
    <source>
        <dbReference type="ARBA" id="ARBA00022989"/>
    </source>
</evidence>
<evidence type="ECO:0000256" key="2">
    <source>
        <dbReference type="ARBA" id="ARBA00022670"/>
    </source>
</evidence>
<keyword evidence="1" id="KW-1003">Cell membrane</keyword>
<dbReference type="Gene3D" id="3.30.2010.10">
    <property type="entry name" value="Metalloproteases ('zincins'), catalytic domain"/>
    <property type="match status" value="1"/>
</dbReference>
<dbReference type="RefSeq" id="WP_155475498.1">
    <property type="nucleotide sequence ID" value="NZ_WNKU01000004.1"/>
</dbReference>
<dbReference type="GO" id="GO:0004222">
    <property type="term" value="F:metalloendopeptidase activity"/>
    <property type="evidence" value="ECO:0007669"/>
    <property type="project" value="InterPro"/>
</dbReference>
<keyword evidence="5 10" id="KW-0378">Hydrolase</keyword>
<sequence>MLNVDTLRHDKEKTYLYLGYGISGLLWLILIWFAWAVLIPMMLVSWIVGLYLKAQLFGNAVKVGRDQFPEIHRIIEETAKALGLTSVPDVFIVNGQGALNALAIRVLSGRYVLLYGDLVDLCLDRNAWGELTMIIGHELAHHRLGHISIWRTLFLSPAMAVPFLGGAYSRACELSADRVGMVLTKNTGDACNALISLCLGSRVLARDTNISAFEKQELQVPPFFGFLNEIYSTHPRMTKRILELKQYAKYMQYQHPQQQTSGNGISLLPPTQASYPLMETTSLLLESAATSTEALCPKCHQRCTLLARFCTSCGSPLGS</sequence>
<evidence type="ECO:0000256" key="9">
    <source>
        <dbReference type="ARBA" id="ARBA00023136"/>
    </source>
</evidence>
<keyword evidence="4" id="KW-0479">Metal-binding</keyword>
<dbReference type="AlphaFoldDB" id="A0A6I3SHT2"/>
<evidence type="ECO:0000256" key="3">
    <source>
        <dbReference type="ARBA" id="ARBA00022692"/>
    </source>
</evidence>
<evidence type="ECO:0000256" key="4">
    <source>
        <dbReference type="ARBA" id="ARBA00022723"/>
    </source>
</evidence>
<keyword evidence="14" id="KW-1185">Reference proteome</keyword>
<dbReference type="InterPro" id="IPR001915">
    <property type="entry name" value="Peptidase_M48"/>
</dbReference>
<comment type="caution">
    <text evidence="13">The sequence shown here is derived from an EMBL/GenBank/DDBJ whole genome shotgun (WGS) entry which is preliminary data.</text>
</comment>
<keyword evidence="2 10" id="KW-0645">Protease</keyword>
<dbReference type="GO" id="GO:0046872">
    <property type="term" value="F:metal ion binding"/>
    <property type="evidence" value="ECO:0007669"/>
    <property type="project" value="UniProtKB-KW"/>
</dbReference>
<keyword evidence="6 10" id="KW-0862">Zinc</keyword>
<keyword evidence="7 11" id="KW-1133">Transmembrane helix</keyword>
<dbReference type="CDD" id="cd07325">
    <property type="entry name" value="M48_Ste24p_like"/>
    <property type="match status" value="1"/>
</dbReference>
<evidence type="ECO:0000313" key="14">
    <source>
        <dbReference type="Proteomes" id="UP000430670"/>
    </source>
</evidence>
<dbReference type="PANTHER" id="PTHR43221">
    <property type="entry name" value="PROTEASE HTPX"/>
    <property type="match status" value="1"/>
</dbReference>
<keyword evidence="3 11" id="KW-0812">Transmembrane</keyword>
<dbReference type="PANTHER" id="PTHR43221:SF2">
    <property type="entry name" value="PROTEASE HTPX HOMOLOG"/>
    <property type="match status" value="1"/>
</dbReference>
<evidence type="ECO:0000256" key="11">
    <source>
        <dbReference type="SAM" id="Phobius"/>
    </source>
</evidence>
<protein>
    <submittedName>
        <fullName evidence="13">M48 family metalloprotease</fullName>
    </submittedName>
</protein>
<proteinExistence type="inferred from homology"/>
<evidence type="ECO:0000259" key="12">
    <source>
        <dbReference type="Pfam" id="PF01435"/>
    </source>
</evidence>
<dbReference type="InterPro" id="IPR050083">
    <property type="entry name" value="HtpX_protease"/>
</dbReference>
<dbReference type="Pfam" id="PF01435">
    <property type="entry name" value="Peptidase_M48"/>
    <property type="match status" value="2"/>
</dbReference>
<dbReference type="GO" id="GO:0006508">
    <property type="term" value="P:proteolysis"/>
    <property type="evidence" value="ECO:0007669"/>
    <property type="project" value="UniProtKB-KW"/>
</dbReference>
<organism evidence="13 14">
    <name type="scientific">Heliobacterium mobile</name>
    <name type="common">Heliobacillus mobilis</name>
    <dbReference type="NCBI Taxonomy" id="28064"/>
    <lineage>
        <taxon>Bacteria</taxon>
        <taxon>Bacillati</taxon>
        <taxon>Bacillota</taxon>
        <taxon>Clostridia</taxon>
        <taxon>Eubacteriales</taxon>
        <taxon>Heliobacteriaceae</taxon>
        <taxon>Heliobacterium</taxon>
    </lineage>
</organism>
<comment type="similarity">
    <text evidence="10">Belongs to the peptidase M48 family.</text>
</comment>
<evidence type="ECO:0000256" key="1">
    <source>
        <dbReference type="ARBA" id="ARBA00022475"/>
    </source>
</evidence>
<dbReference type="Proteomes" id="UP000430670">
    <property type="component" value="Unassembled WGS sequence"/>
</dbReference>
<keyword evidence="8 10" id="KW-0482">Metalloprotease</keyword>
<evidence type="ECO:0000256" key="5">
    <source>
        <dbReference type="ARBA" id="ARBA00022801"/>
    </source>
</evidence>
<evidence type="ECO:0000313" key="13">
    <source>
        <dbReference type="EMBL" id="MTV48386.1"/>
    </source>
</evidence>
<dbReference type="OrthoDB" id="9781930at2"/>
<dbReference type="EMBL" id="WNKU01000004">
    <property type="protein sequence ID" value="MTV48386.1"/>
    <property type="molecule type" value="Genomic_DNA"/>
</dbReference>
<evidence type="ECO:0000256" key="6">
    <source>
        <dbReference type="ARBA" id="ARBA00022833"/>
    </source>
</evidence>
<keyword evidence="9 11" id="KW-0472">Membrane</keyword>
<name>A0A6I3SHT2_HELMO</name>
<evidence type="ECO:0000256" key="8">
    <source>
        <dbReference type="ARBA" id="ARBA00023049"/>
    </source>
</evidence>
<reference evidence="13 14" key="1">
    <citation type="submission" date="2019-11" db="EMBL/GenBank/DDBJ databases">
        <title>Whole-genome sequence of a the green, strictly anaerobic photosynthetic bacterium Heliobacillus mobilis DSM 6151.</title>
        <authorList>
            <person name="Kyndt J.A."/>
            <person name="Meyer T.E."/>
        </authorList>
    </citation>
    <scope>NUCLEOTIDE SEQUENCE [LARGE SCALE GENOMIC DNA]</scope>
    <source>
        <strain evidence="13 14">DSM 6151</strain>
    </source>
</reference>
<accession>A0A6I3SHT2</accession>
<feature type="transmembrane region" description="Helical" evidence="11">
    <location>
        <begin position="25"/>
        <end position="52"/>
    </location>
</feature>
<gene>
    <name evidence="13" type="ORF">GJ688_05240</name>
</gene>
<feature type="domain" description="Peptidase M48" evidence="12">
    <location>
        <begin position="67"/>
        <end position="147"/>
    </location>
</feature>
<comment type="cofactor">
    <cofactor evidence="10">
        <name>Zn(2+)</name>
        <dbReference type="ChEBI" id="CHEBI:29105"/>
    </cofactor>
    <text evidence="10">Binds 1 zinc ion per subunit.</text>
</comment>
<feature type="domain" description="Peptidase M48" evidence="12">
    <location>
        <begin position="154"/>
        <end position="247"/>
    </location>
</feature>
<evidence type="ECO:0000256" key="10">
    <source>
        <dbReference type="RuleBase" id="RU003983"/>
    </source>
</evidence>